<dbReference type="GO" id="GO:0006231">
    <property type="term" value="P:dTMP biosynthetic process"/>
    <property type="evidence" value="ECO:0007669"/>
    <property type="project" value="UniProtKB-UniRule"/>
</dbReference>
<dbReference type="InterPro" id="IPR003669">
    <property type="entry name" value="Thymidylate_synthase_ThyX"/>
</dbReference>
<evidence type="ECO:0000313" key="3">
    <source>
        <dbReference type="Proteomes" id="UP000237344"/>
    </source>
</evidence>
<dbReference type="PANTHER" id="PTHR34934">
    <property type="entry name" value="FLAVIN-DEPENDENT THYMIDYLATE SYNTHASE"/>
    <property type="match status" value="1"/>
</dbReference>
<dbReference type="GO" id="GO:0050660">
    <property type="term" value="F:flavin adenine dinucleotide binding"/>
    <property type="evidence" value="ECO:0007669"/>
    <property type="project" value="UniProtKB-UniRule"/>
</dbReference>
<dbReference type="Pfam" id="PF02511">
    <property type="entry name" value="Thy1"/>
    <property type="match status" value="1"/>
</dbReference>
<dbReference type="CDD" id="cd20175">
    <property type="entry name" value="ThyX"/>
    <property type="match status" value="1"/>
</dbReference>
<keyword evidence="1" id="KW-0521">NADP</keyword>
<gene>
    <name evidence="1 2" type="primary">thyX</name>
    <name evidence="2" type="ORF">KMAL_11810</name>
</gene>
<name>A0A2S3W2K9_9PROT</name>
<dbReference type="AlphaFoldDB" id="A0A2S3W2K9"/>
<keyword evidence="3" id="KW-1185">Reference proteome</keyword>
<dbReference type="NCBIfam" id="TIGR02170">
    <property type="entry name" value="thyX"/>
    <property type="match status" value="1"/>
</dbReference>
<evidence type="ECO:0000313" key="2">
    <source>
        <dbReference type="EMBL" id="POF63099.1"/>
    </source>
</evidence>
<dbReference type="EC" id="2.1.1.148" evidence="1"/>
<feature type="binding site" description="in other chain" evidence="1">
    <location>
        <position position="296"/>
    </location>
    <ligand>
        <name>dUMP</name>
        <dbReference type="ChEBI" id="CHEBI:246422"/>
        <note>ligand shared between dimeric partners</note>
    </ligand>
</feature>
<dbReference type="HAMAP" id="MF_01408">
    <property type="entry name" value="ThyX"/>
    <property type="match status" value="1"/>
</dbReference>
<dbReference type="UniPathway" id="UPA00575"/>
<dbReference type="EMBL" id="POTC01000011">
    <property type="protein sequence ID" value="POF63099.1"/>
    <property type="molecule type" value="Genomic_DNA"/>
</dbReference>
<dbReference type="PANTHER" id="PTHR34934:SF1">
    <property type="entry name" value="FLAVIN-DEPENDENT THYMIDYLATE SYNTHASE"/>
    <property type="match status" value="1"/>
</dbReference>
<comment type="similarity">
    <text evidence="1">Belongs to the thymidylate synthase ThyX family.</text>
</comment>
<dbReference type="GO" id="GO:0032259">
    <property type="term" value="P:methylation"/>
    <property type="evidence" value="ECO:0007669"/>
    <property type="project" value="UniProtKB-KW"/>
</dbReference>
<dbReference type="GO" id="GO:0050797">
    <property type="term" value="F:thymidylate synthase (FAD) activity"/>
    <property type="evidence" value="ECO:0007669"/>
    <property type="project" value="UniProtKB-UniRule"/>
</dbReference>
<feature type="binding site" evidence="1">
    <location>
        <position position="318"/>
    </location>
    <ligand>
        <name>FAD</name>
        <dbReference type="ChEBI" id="CHEBI:57692"/>
        <note>ligand shared between neighboring subunits</note>
    </ligand>
</feature>
<organism evidence="2 3">
    <name type="scientific">Novacetimonas maltaceti</name>
    <dbReference type="NCBI Taxonomy" id="1203393"/>
    <lineage>
        <taxon>Bacteria</taxon>
        <taxon>Pseudomonadati</taxon>
        <taxon>Pseudomonadota</taxon>
        <taxon>Alphaproteobacteria</taxon>
        <taxon>Acetobacterales</taxon>
        <taxon>Acetobacteraceae</taxon>
        <taxon>Novacetimonas</taxon>
    </lineage>
</organism>
<keyword evidence="1 2" id="KW-0808">Transferase</keyword>
<keyword evidence="1" id="KW-0545">Nucleotide biosynthesis</keyword>
<comment type="pathway">
    <text evidence="1">Pyrimidine metabolism; dTTP biosynthesis.</text>
</comment>
<protein>
    <recommendedName>
        <fullName evidence="1">Flavin-dependent thymidylate synthase</fullName>
        <shortName evidence="1">FDTS</shortName>
        <ecNumber evidence="1">2.1.1.148</ecNumber>
    </recommendedName>
    <alternativeName>
        <fullName evidence="1">FAD-dependent thymidylate synthase</fullName>
    </alternativeName>
    <alternativeName>
        <fullName evidence="1">Thymidylate synthase ThyX</fullName>
        <shortName evidence="1">TS</shortName>
        <shortName evidence="1">TSase</shortName>
    </alternativeName>
</protein>
<reference evidence="2 3" key="1">
    <citation type="submission" date="2018-01" db="EMBL/GenBank/DDBJ databases">
        <title>Draft Genome Sequence of Komagataeibacter maltaceti LMG 1529, a Vinegar Producing Acetic Acid Bacterium Isolated from Malt Vinegar Brewery Acetifiers.</title>
        <authorList>
            <person name="Zhang Q."/>
            <person name="Hollensteiner J."/>
            <person name="Poehlein A."/>
            <person name="Daniel R."/>
        </authorList>
    </citation>
    <scope>NUCLEOTIDE SEQUENCE [LARGE SCALE GENOMIC DNA]</scope>
    <source>
        <strain evidence="2 3">LMG 1529</strain>
    </source>
</reference>
<dbReference type="InterPro" id="IPR036098">
    <property type="entry name" value="Thymidylate_synthase_ThyX_sf"/>
</dbReference>
<comment type="catalytic activity">
    <reaction evidence="1">
        <text>dUMP + (6R)-5,10-methylene-5,6,7,8-tetrahydrofolate + NADPH + H(+) = dTMP + (6S)-5,6,7,8-tetrahydrofolate + NADP(+)</text>
        <dbReference type="Rhea" id="RHEA:29043"/>
        <dbReference type="ChEBI" id="CHEBI:15378"/>
        <dbReference type="ChEBI" id="CHEBI:15636"/>
        <dbReference type="ChEBI" id="CHEBI:57453"/>
        <dbReference type="ChEBI" id="CHEBI:57783"/>
        <dbReference type="ChEBI" id="CHEBI:58349"/>
        <dbReference type="ChEBI" id="CHEBI:63528"/>
        <dbReference type="ChEBI" id="CHEBI:246422"/>
        <dbReference type="EC" id="2.1.1.148"/>
    </reaction>
</comment>
<feature type="binding site" evidence="1">
    <location>
        <position position="212"/>
    </location>
    <ligand>
        <name>FAD</name>
        <dbReference type="ChEBI" id="CHEBI:57692"/>
        <note>ligand shared between neighboring subunits</note>
    </ligand>
</feature>
<dbReference type="PROSITE" id="PS51331">
    <property type="entry name" value="THYX"/>
    <property type="match status" value="1"/>
</dbReference>
<feature type="active site" description="Involved in ionization of N3 of dUMP, leading to its activation" evidence="1">
    <location>
        <position position="323"/>
    </location>
</feature>
<feature type="binding site" evidence="1">
    <location>
        <position position="323"/>
    </location>
    <ligand>
        <name>dUMP</name>
        <dbReference type="ChEBI" id="CHEBI:246422"/>
        <note>ligand shared between dimeric partners</note>
    </ligand>
</feature>
<feature type="binding site" evidence="1">
    <location>
        <begin position="201"/>
        <end position="204"/>
    </location>
    <ligand>
        <name>dUMP</name>
        <dbReference type="ChEBI" id="CHEBI:246422"/>
        <note>ligand shared between dimeric partners</note>
    </ligand>
</feature>
<dbReference type="SUPFAM" id="SSF69796">
    <property type="entry name" value="Thymidylate synthase-complementing protein Thy1"/>
    <property type="match status" value="1"/>
</dbReference>
<dbReference type="Gene3D" id="3.30.1360.170">
    <property type="match status" value="1"/>
</dbReference>
<keyword evidence="1" id="KW-0274">FAD</keyword>
<feature type="binding site" evidence="1">
    <location>
        <begin position="204"/>
        <end position="206"/>
    </location>
    <ligand>
        <name>FAD</name>
        <dbReference type="ChEBI" id="CHEBI:57692"/>
        <note>ligand shared between neighboring subunits</note>
    </ligand>
</feature>
<feature type="binding site" description="in other chain" evidence="1">
    <location>
        <begin position="212"/>
        <end position="216"/>
    </location>
    <ligand>
        <name>dUMP</name>
        <dbReference type="ChEBI" id="CHEBI:246422"/>
        <note>ligand shared between dimeric partners</note>
    </ligand>
</feature>
<comment type="cofactor">
    <cofactor evidence="1">
        <name>FAD</name>
        <dbReference type="ChEBI" id="CHEBI:57692"/>
    </cofactor>
    <text evidence="1">Binds 4 FAD per tetramer. Each FAD binding site is formed by three monomers.</text>
</comment>
<comment type="subunit">
    <text evidence="1">Homotetramer.</text>
</comment>
<comment type="caution">
    <text evidence="2">The sequence shown here is derived from an EMBL/GenBank/DDBJ whole genome shotgun (WGS) entry which is preliminary data.</text>
</comment>
<dbReference type="Proteomes" id="UP000237344">
    <property type="component" value="Unassembled WGS sequence"/>
</dbReference>
<comment type="function">
    <text evidence="1">Catalyzes the reductive methylation of 2'-deoxyuridine-5'-monophosphate (dUMP) to 2'-deoxythymidine-5'-monophosphate (dTMP) while utilizing 5,10-methylenetetrahydrofolate (mTHF) as the methyl donor, and NADPH and FADH(2) as the reductant.</text>
</comment>
<dbReference type="GO" id="GO:0006235">
    <property type="term" value="P:dTTP biosynthetic process"/>
    <property type="evidence" value="ECO:0007669"/>
    <property type="project" value="UniProtKB-UniRule"/>
</dbReference>
<accession>A0A2S3W2K9</accession>
<dbReference type="GO" id="GO:0070402">
    <property type="term" value="F:NADPH binding"/>
    <property type="evidence" value="ECO:0007669"/>
    <property type="project" value="TreeGrafter"/>
</dbReference>
<proteinExistence type="inferred from homology"/>
<keyword evidence="1" id="KW-0285">Flavoprotein</keyword>
<feature type="binding site" evidence="1">
    <location>
        <position position="181"/>
    </location>
    <ligand>
        <name>FAD</name>
        <dbReference type="ChEBI" id="CHEBI:57692"/>
        <note>ligand shared between neighboring subunits</note>
    </ligand>
</feature>
<keyword evidence="1 2" id="KW-0489">Methyltransferase</keyword>
<dbReference type="GO" id="GO:0004799">
    <property type="term" value="F:thymidylate synthase activity"/>
    <property type="evidence" value="ECO:0007669"/>
    <property type="project" value="TreeGrafter"/>
</dbReference>
<evidence type="ECO:0000256" key="1">
    <source>
        <dbReference type="HAMAP-Rule" id="MF_01408"/>
    </source>
</evidence>
<comment type="caution">
    <text evidence="1">Lacks conserved residue(s) required for the propagation of feature annotation.</text>
</comment>
<sequence>MRVEPVSFPSFGCTGPRGRIAKILVETPGTAPGSTTLIPRAVYRHSQGADPSGTDRYRDDGPRVQDDVEIGWIKKRRTWYARQRSYPEHEWWPMFSNDQKSAIEAARAAWTPTRRLVVPALEDAMYEPVSVLDTGFVRLVDYMGGDDGIVQGARVSYGKGTKSTSDDRGLIRYLMRNRHTSPFELAVIKLHVRAPIFVTRQWFRHRTASINEYSARYSVLEKEFYFPRPEDIAVQSASNKQGRGTSLPPEQARQVLDILRDDAARCYDHYLELLNEDAAGGTVDPARPSIARELARMNLPVNIMTQFYWQINLWNLLHFLRLRADSHAQYEIRAYADAILGLVEKWVPLTYGAFCDYMRDAALLSGPALRVLRAVMAGTPVDPKAEGLSRREITELATLFPEIAPRLTGG</sequence>